<evidence type="ECO:0000313" key="1">
    <source>
        <dbReference type="EMBL" id="CAE7326136.1"/>
    </source>
</evidence>
<name>A0A812P2I4_9DINO</name>
<reference evidence="1" key="1">
    <citation type="submission" date="2021-02" db="EMBL/GenBank/DDBJ databases">
        <authorList>
            <person name="Dougan E. K."/>
            <person name="Rhodes N."/>
            <person name="Thang M."/>
            <person name="Chan C."/>
        </authorList>
    </citation>
    <scope>NUCLEOTIDE SEQUENCE</scope>
</reference>
<dbReference type="Proteomes" id="UP000604046">
    <property type="component" value="Unassembled WGS sequence"/>
</dbReference>
<dbReference type="EMBL" id="CAJNDS010002100">
    <property type="protein sequence ID" value="CAE7326136.1"/>
    <property type="molecule type" value="Genomic_DNA"/>
</dbReference>
<dbReference type="AlphaFoldDB" id="A0A812P2I4"/>
<comment type="caution">
    <text evidence="1">The sequence shown here is derived from an EMBL/GenBank/DDBJ whole genome shotgun (WGS) entry which is preliminary data.</text>
</comment>
<gene>
    <name evidence="1" type="primary">Nlrc3</name>
    <name evidence="1" type="ORF">SNAT2548_LOCUS17073</name>
</gene>
<keyword evidence="2" id="KW-1185">Reference proteome</keyword>
<sequence length="178" mass="20108">MAAKEPELLIRAKTFDQIDGIAAKCVALGVPTTCELVVEIADDHDARLSYRPPLSEQVPGSRSATHQGFRLRDGQDQFCTCDLDQRHKSQFDLMRERSCQQAQERWLEVTKLYNQLVESGVFHHEAYSVPGAGVPPEGFATDAVMLEARAMEADLTMCYCNLGGWQDRMREIRRKYGL</sequence>
<organism evidence="1 2">
    <name type="scientific">Symbiodinium natans</name>
    <dbReference type="NCBI Taxonomy" id="878477"/>
    <lineage>
        <taxon>Eukaryota</taxon>
        <taxon>Sar</taxon>
        <taxon>Alveolata</taxon>
        <taxon>Dinophyceae</taxon>
        <taxon>Suessiales</taxon>
        <taxon>Symbiodiniaceae</taxon>
        <taxon>Symbiodinium</taxon>
    </lineage>
</organism>
<protein>
    <submittedName>
        <fullName evidence="1">Nlrc3 protein</fullName>
    </submittedName>
</protein>
<evidence type="ECO:0000313" key="2">
    <source>
        <dbReference type="Proteomes" id="UP000604046"/>
    </source>
</evidence>
<proteinExistence type="predicted"/>
<accession>A0A812P2I4</accession>